<keyword evidence="6 11" id="KW-0808">Transferase</keyword>
<comment type="subcellular location">
    <subcellularLocation>
        <location evidence="11">Cytoplasm</location>
    </subcellularLocation>
</comment>
<dbReference type="PANTHER" id="PTHR11806:SF2">
    <property type="entry name" value="METHYLENETETRAHYDROFOLATE--TRNA-(URACIL-5-)-METHYLTRANSFERASE TRMFO"/>
    <property type="match status" value="1"/>
</dbReference>
<evidence type="ECO:0000256" key="10">
    <source>
        <dbReference type="ARBA" id="ARBA00023027"/>
    </source>
</evidence>
<dbReference type="NCBIfam" id="TIGR00137">
    <property type="entry name" value="gid_trmFO"/>
    <property type="match status" value="1"/>
</dbReference>
<evidence type="ECO:0000313" key="13">
    <source>
        <dbReference type="EMBL" id="TKW68015.1"/>
    </source>
</evidence>
<comment type="caution">
    <text evidence="13">The sequence shown here is derived from an EMBL/GenBank/DDBJ whole genome shotgun (WGS) entry which is preliminary data.</text>
</comment>
<feature type="domain" description="MnmG N-terminal" evidence="12">
    <location>
        <begin position="4"/>
        <end position="373"/>
    </location>
</feature>
<comment type="catalytic activity">
    <reaction evidence="11">
        <text>uridine(54) in tRNA + (6R)-5,10-methylene-5,6,7,8-tetrahydrofolate + NADH + H(+) = 5-methyluridine(54) in tRNA + (6S)-5,6,7,8-tetrahydrofolate + NAD(+)</text>
        <dbReference type="Rhea" id="RHEA:16873"/>
        <dbReference type="Rhea" id="RHEA-COMP:10167"/>
        <dbReference type="Rhea" id="RHEA-COMP:10193"/>
        <dbReference type="ChEBI" id="CHEBI:15378"/>
        <dbReference type="ChEBI" id="CHEBI:15636"/>
        <dbReference type="ChEBI" id="CHEBI:57453"/>
        <dbReference type="ChEBI" id="CHEBI:57540"/>
        <dbReference type="ChEBI" id="CHEBI:57945"/>
        <dbReference type="ChEBI" id="CHEBI:65315"/>
        <dbReference type="ChEBI" id="CHEBI:74447"/>
        <dbReference type="EC" id="2.1.1.74"/>
    </reaction>
</comment>
<dbReference type="PROSITE" id="PS01281">
    <property type="entry name" value="GIDA_2"/>
    <property type="match status" value="1"/>
</dbReference>
<evidence type="ECO:0000256" key="5">
    <source>
        <dbReference type="ARBA" id="ARBA00022630"/>
    </source>
</evidence>
<organism evidence="13 14">
    <name type="scientific">Paracoccus denitrificans</name>
    <dbReference type="NCBI Taxonomy" id="266"/>
    <lineage>
        <taxon>Bacteria</taxon>
        <taxon>Pseudomonadati</taxon>
        <taxon>Pseudomonadota</taxon>
        <taxon>Alphaproteobacteria</taxon>
        <taxon>Rhodobacterales</taxon>
        <taxon>Paracoccaceae</taxon>
        <taxon>Paracoccus</taxon>
    </lineage>
</organism>
<keyword evidence="3 11" id="KW-0963">Cytoplasm</keyword>
<dbReference type="NCBIfam" id="NF003739">
    <property type="entry name" value="PRK05335.1"/>
    <property type="match status" value="1"/>
</dbReference>
<evidence type="ECO:0000256" key="8">
    <source>
        <dbReference type="ARBA" id="ARBA00022827"/>
    </source>
</evidence>
<evidence type="ECO:0000256" key="1">
    <source>
        <dbReference type="ARBA" id="ARBA00001974"/>
    </source>
</evidence>
<evidence type="ECO:0000256" key="6">
    <source>
        <dbReference type="ARBA" id="ARBA00022679"/>
    </source>
</evidence>
<evidence type="ECO:0000256" key="3">
    <source>
        <dbReference type="ARBA" id="ARBA00022490"/>
    </source>
</evidence>
<dbReference type="PANTHER" id="PTHR11806">
    <property type="entry name" value="GLUCOSE INHIBITED DIVISION PROTEIN A"/>
    <property type="match status" value="1"/>
</dbReference>
<comment type="catalytic activity">
    <reaction evidence="11">
        <text>uridine(54) in tRNA + (6R)-5,10-methylene-5,6,7,8-tetrahydrofolate + NADPH + H(+) = 5-methyluridine(54) in tRNA + (6S)-5,6,7,8-tetrahydrofolate + NADP(+)</text>
        <dbReference type="Rhea" id="RHEA:62372"/>
        <dbReference type="Rhea" id="RHEA-COMP:10167"/>
        <dbReference type="Rhea" id="RHEA-COMP:10193"/>
        <dbReference type="ChEBI" id="CHEBI:15378"/>
        <dbReference type="ChEBI" id="CHEBI:15636"/>
        <dbReference type="ChEBI" id="CHEBI:57453"/>
        <dbReference type="ChEBI" id="CHEBI:57783"/>
        <dbReference type="ChEBI" id="CHEBI:58349"/>
        <dbReference type="ChEBI" id="CHEBI:65315"/>
        <dbReference type="ChEBI" id="CHEBI:74447"/>
        <dbReference type="EC" id="2.1.1.74"/>
    </reaction>
</comment>
<dbReference type="EC" id="2.1.1.74" evidence="11"/>
<name>A0A533IAZ3_PARDE</name>
<comment type="function">
    <text evidence="11">Catalyzes the folate-dependent formation of 5-methyl-uridine at position 54 (M-5-U54) in all tRNAs.</text>
</comment>
<comment type="cofactor">
    <cofactor evidence="1 11">
        <name>FAD</name>
        <dbReference type="ChEBI" id="CHEBI:57692"/>
    </cofactor>
</comment>
<evidence type="ECO:0000256" key="2">
    <source>
        <dbReference type="ARBA" id="ARBA00003717"/>
    </source>
</evidence>
<dbReference type="Gene3D" id="3.50.50.60">
    <property type="entry name" value="FAD/NAD(P)-binding domain"/>
    <property type="match status" value="2"/>
</dbReference>
<keyword evidence="9 11" id="KW-0521">NADP</keyword>
<comment type="similarity">
    <text evidence="11">Belongs to the MnmG family. TrmFO subfamily.</text>
</comment>
<dbReference type="SUPFAM" id="SSF51905">
    <property type="entry name" value="FAD/NAD(P)-binding domain"/>
    <property type="match status" value="1"/>
</dbReference>
<reference evidence="13 14" key="1">
    <citation type="journal article" date="2017" name="Nat. Commun.">
        <title>In situ click chemistry generation of cyclooxygenase-2 inhibitors.</title>
        <authorList>
            <person name="Bhardwaj A."/>
            <person name="Kaur J."/>
            <person name="Wuest M."/>
            <person name="Wuest F."/>
        </authorList>
    </citation>
    <scope>NUCLEOTIDE SEQUENCE [LARGE SCALE GENOMIC DNA]</scope>
    <source>
        <strain evidence="13">S2_012_000_R3_94</strain>
    </source>
</reference>
<proteinExistence type="inferred from homology"/>
<evidence type="ECO:0000313" key="14">
    <source>
        <dbReference type="Proteomes" id="UP000315344"/>
    </source>
</evidence>
<dbReference type="InterPro" id="IPR020595">
    <property type="entry name" value="MnmG-rel_CS"/>
</dbReference>
<dbReference type="GO" id="GO:0047151">
    <property type="term" value="F:tRNA (uracil(54)-C5)-methyltransferase activity, 5,10-methylenetetrahydrofolate-dependent"/>
    <property type="evidence" value="ECO:0007669"/>
    <property type="project" value="UniProtKB-UniRule"/>
</dbReference>
<accession>A0A533IAZ3</accession>
<dbReference type="GO" id="GO:0050660">
    <property type="term" value="F:flavin adenine dinucleotide binding"/>
    <property type="evidence" value="ECO:0007669"/>
    <property type="project" value="UniProtKB-UniRule"/>
</dbReference>
<dbReference type="EMBL" id="VAFL01000002">
    <property type="protein sequence ID" value="TKW68015.1"/>
    <property type="molecule type" value="Genomic_DNA"/>
</dbReference>
<evidence type="ECO:0000256" key="9">
    <source>
        <dbReference type="ARBA" id="ARBA00022857"/>
    </source>
</evidence>
<dbReference type="AlphaFoldDB" id="A0A533IAZ3"/>
<gene>
    <name evidence="11" type="primary">trmFO</name>
    <name evidence="13" type="ORF">DI616_02570</name>
</gene>
<keyword evidence="4 11" id="KW-0489">Methyltransferase</keyword>
<keyword evidence="5 11" id="KW-0285">Flavoprotein</keyword>
<dbReference type="InterPro" id="IPR040131">
    <property type="entry name" value="MnmG_N"/>
</dbReference>
<dbReference type="InterPro" id="IPR004417">
    <property type="entry name" value="TrmFO"/>
</dbReference>
<dbReference type="Proteomes" id="UP000315344">
    <property type="component" value="Unassembled WGS sequence"/>
</dbReference>
<keyword evidence="8 11" id="KW-0274">FAD</keyword>
<protein>
    <recommendedName>
        <fullName evidence="11">Methylenetetrahydrofolate--tRNA-(uracil-5-)-methyltransferase TrmFO</fullName>
        <ecNumber evidence="11">2.1.1.74</ecNumber>
    </recommendedName>
    <alternativeName>
        <fullName evidence="11">Folate-dependent tRNA (uracil-5-)-methyltransferase</fullName>
    </alternativeName>
    <alternativeName>
        <fullName evidence="11">Folate-dependent tRNA(M-5-U54)-methyltransferase</fullName>
    </alternativeName>
</protein>
<dbReference type="Pfam" id="PF01134">
    <property type="entry name" value="GIDA"/>
    <property type="match status" value="1"/>
</dbReference>
<comment type="function">
    <text evidence="2">NAD-binding protein involved in the addition of a carboxymethylaminomethyl (cmnm) group at the wobble position (U34) of certain tRNAs, forming tRNA-cmnm(5)s(2)U34.</text>
</comment>
<dbReference type="HAMAP" id="MF_01037">
    <property type="entry name" value="TrmFO"/>
    <property type="match status" value="1"/>
</dbReference>
<dbReference type="InterPro" id="IPR002218">
    <property type="entry name" value="MnmG-rel"/>
</dbReference>
<evidence type="ECO:0000259" key="12">
    <source>
        <dbReference type="Pfam" id="PF01134"/>
    </source>
</evidence>
<feature type="binding site" evidence="11">
    <location>
        <begin position="8"/>
        <end position="13"/>
    </location>
    <ligand>
        <name>FAD</name>
        <dbReference type="ChEBI" id="CHEBI:57692"/>
    </ligand>
</feature>
<dbReference type="GO" id="GO:0005829">
    <property type="term" value="C:cytosol"/>
    <property type="evidence" value="ECO:0007669"/>
    <property type="project" value="TreeGrafter"/>
</dbReference>
<dbReference type="GO" id="GO:0030488">
    <property type="term" value="P:tRNA methylation"/>
    <property type="evidence" value="ECO:0007669"/>
    <property type="project" value="TreeGrafter"/>
</dbReference>
<evidence type="ECO:0000256" key="11">
    <source>
        <dbReference type="HAMAP-Rule" id="MF_01037"/>
    </source>
</evidence>
<evidence type="ECO:0000256" key="7">
    <source>
        <dbReference type="ARBA" id="ARBA00022694"/>
    </source>
</evidence>
<dbReference type="GO" id="GO:0002098">
    <property type="term" value="P:tRNA wobble uridine modification"/>
    <property type="evidence" value="ECO:0007669"/>
    <property type="project" value="TreeGrafter"/>
</dbReference>
<keyword evidence="7 11" id="KW-0819">tRNA processing</keyword>
<dbReference type="InterPro" id="IPR036188">
    <property type="entry name" value="FAD/NAD-bd_sf"/>
</dbReference>
<sequence>MEPIHIIGAGLAGSEAAWQIARAGVPVVLHEMRPKVETFAHKSGNFAEMVCSNSFRSDDDENNAVGQLHWEMRQAGGLIMAMADRHKLPAGGALAVDRDAFSADVTAALRAEPLVSVEEGEITELPKDGRWIIATGPLTSAALGAAIRAETGAESLAFFDAIAPIVYADSIDMDIAWRQSRYDKGETEEERTAYINCPMTRPEYEAFIDAMLAAEKAEFHEGETAGYFDGCLPIEVMTERGRETLRHGPMKPVGLTNAHKPEEKPYAVVQLRRDNALGTLYNIVGFQTKMKYGAQTEVFRMIPGLQNAQFARLGGIHRNTFLNSPTLLDDRMRLRARPNLRFAGQVTGVEGYVESSAMGLLAGRMAATEALGRDLAPPPGTTAMGALIHHITGGAEAKTFQPMNVNFGLFPPVEAKGGRRGRKDRYPAYTGRAKDDFWAWLAGQ</sequence>
<evidence type="ECO:0000256" key="4">
    <source>
        <dbReference type="ARBA" id="ARBA00022603"/>
    </source>
</evidence>
<keyword evidence="10 11" id="KW-0520">NAD</keyword>